<proteinExistence type="inferred from homology"/>
<keyword evidence="8" id="KW-1185">Reference proteome</keyword>
<dbReference type="Pfam" id="PF02561">
    <property type="entry name" value="FliS"/>
    <property type="match status" value="1"/>
</dbReference>
<comment type="similarity">
    <text evidence="2 6">Belongs to the FliS family.</text>
</comment>
<organism evidence="7 8">
    <name type="scientific">Uliginosibacterium aquaticum</name>
    <dbReference type="NCBI Taxonomy" id="2731212"/>
    <lineage>
        <taxon>Bacteria</taxon>
        <taxon>Pseudomonadati</taxon>
        <taxon>Pseudomonadota</taxon>
        <taxon>Betaproteobacteria</taxon>
        <taxon>Rhodocyclales</taxon>
        <taxon>Zoogloeaceae</taxon>
        <taxon>Uliginosibacterium</taxon>
    </lineage>
</organism>
<protein>
    <recommendedName>
        <fullName evidence="6">Flagellar secretion chaperone FliS</fullName>
    </recommendedName>
</protein>
<dbReference type="Proteomes" id="UP000778523">
    <property type="component" value="Unassembled WGS sequence"/>
</dbReference>
<comment type="subcellular location">
    <subcellularLocation>
        <location evidence="1 6">Cytoplasm</location>
        <location evidence="1 6">Cytosol</location>
    </subcellularLocation>
</comment>
<evidence type="ECO:0000256" key="3">
    <source>
        <dbReference type="ARBA" id="ARBA00022490"/>
    </source>
</evidence>
<keyword evidence="5" id="KW-0143">Chaperone</keyword>
<evidence type="ECO:0000256" key="6">
    <source>
        <dbReference type="PIRNR" id="PIRNR039090"/>
    </source>
</evidence>
<dbReference type="InterPro" id="IPR003713">
    <property type="entry name" value="FliS"/>
</dbReference>
<evidence type="ECO:0000256" key="5">
    <source>
        <dbReference type="ARBA" id="ARBA00023186"/>
    </source>
</evidence>
<evidence type="ECO:0000313" key="7">
    <source>
        <dbReference type="EMBL" id="NSL55182.1"/>
    </source>
</evidence>
<keyword evidence="4 6" id="KW-1005">Bacterial flagellum biogenesis</keyword>
<keyword evidence="7" id="KW-0282">Flagellum</keyword>
<evidence type="ECO:0000256" key="1">
    <source>
        <dbReference type="ARBA" id="ARBA00004514"/>
    </source>
</evidence>
<evidence type="ECO:0000256" key="4">
    <source>
        <dbReference type="ARBA" id="ARBA00022795"/>
    </source>
</evidence>
<reference evidence="7 8" key="1">
    <citation type="submission" date="2020-06" db="EMBL/GenBank/DDBJ databases">
        <title>Draft genome of Uliginosibacterium sp. IMCC34675.</title>
        <authorList>
            <person name="Song J."/>
        </authorList>
    </citation>
    <scope>NUCLEOTIDE SEQUENCE [LARGE SCALE GENOMIC DNA]</scope>
    <source>
        <strain evidence="7 8">IMCC34675</strain>
    </source>
</reference>
<dbReference type="RefSeq" id="WP_101942649.1">
    <property type="nucleotide sequence ID" value="NZ_JABCSC020000002.1"/>
</dbReference>
<gene>
    <name evidence="7" type="primary">fliS</name>
    <name evidence="7" type="ORF">HJ583_009120</name>
</gene>
<keyword evidence="7" id="KW-0969">Cilium</keyword>
<accession>A0ABX2IJL5</accession>
<keyword evidence="3 6" id="KW-0963">Cytoplasm</keyword>
<comment type="caution">
    <text evidence="7">The sequence shown here is derived from an EMBL/GenBank/DDBJ whole genome shotgun (WGS) entry which is preliminary data.</text>
</comment>
<evidence type="ECO:0000313" key="8">
    <source>
        <dbReference type="Proteomes" id="UP000778523"/>
    </source>
</evidence>
<dbReference type="CDD" id="cd16098">
    <property type="entry name" value="FliS"/>
    <property type="match status" value="1"/>
</dbReference>
<dbReference type="PIRSF" id="PIRSF039090">
    <property type="entry name" value="Flis"/>
    <property type="match status" value="1"/>
</dbReference>
<dbReference type="Gene3D" id="1.20.120.340">
    <property type="entry name" value="Flagellar protein FliS"/>
    <property type="match status" value="1"/>
</dbReference>
<sequence length="137" mass="14542">MFARPSAAAAYAKVGVESHVTNADPHQLILMLFDGALLAINSAAIAMERGDIEARVKNITKAIEIITMGLKASLDAQGGGELAERLGALYDYMCSRLLHANAFSTDAPLVEVAGLLRDLRDAWSQIANASQAESQEA</sequence>
<evidence type="ECO:0000256" key="2">
    <source>
        <dbReference type="ARBA" id="ARBA00008787"/>
    </source>
</evidence>
<dbReference type="PANTHER" id="PTHR34773">
    <property type="entry name" value="FLAGELLAR SECRETION CHAPERONE FLIS"/>
    <property type="match status" value="1"/>
</dbReference>
<dbReference type="EMBL" id="JABCSC020000002">
    <property type="protein sequence ID" value="NSL55182.1"/>
    <property type="molecule type" value="Genomic_DNA"/>
</dbReference>
<dbReference type="NCBIfam" id="TIGR00208">
    <property type="entry name" value="fliS"/>
    <property type="match status" value="1"/>
</dbReference>
<dbReference type="SUPFAM" id="SSF101116">
    <property type="entry name" value="Flagellar export chaperone FliS"/>
    <property type="match status" value="1"/>
</dbReference>
<name>A0ABX2IJL5_9RHOO</name>
<dbReference type="PANTHER" id="PTHR34773:SF1">
    <property type="entry name" value="FLAGELLAR SECRETION CHAPERONE FLIS"/>
    <property type="match status" value="1"/>
</dbReference>
<keyword evidence="7" id="KW-0966">Cell projection</keyword>
<dbReference type="InterPro" id="IPR036584">
    <property type="entry name" value="FliS_sf"/>
</dbReference>